<name>A0AAE0GBB1_9CHLO</name>
<dbReference type="Gene3D" id="3.40.250.10">
    <property type="entry name" value="Rhodanese-like domain"/>
    <property type="match status" value="1"/>
</dbReference>
<dbReference type="PANTHER" id="PTHR44920:SF2">
    <property type="entry name" value="RHODANESE DOMAIN-CONTAINING PROTEIN"/>
    <property type="match status" value="1"/>
</dbReference>
<organism evidence="3 4">
    <name type="scientific">Cymbomonas tetramitiformis</name>
    <dbReference type="NCBI Taxonomy" id="36881"/>
    <lineage>
        <taxon>Eukaryota</taxon>
        <taxon>Viridiplantae</taxon>
        <taxon>Chlorophyta</taxon>
        <taxon>Pyramimonadophyceae</taxon>
        <taxon>Pyramimonadales</taxon>
        <taxon>Pyramimonadaceae</taxon>
        <taxon>Cymbomonas</taxon>
    </lineage>
</organism>
<gene>
    <name evidence="3" type="ORF">CYMTET_16897</name>
</gene>
<dbReference type="AlphaFoldDB" id="A0AAE0GBB1"/>
<evidence type="ECO:0000259" key="2">
    <source>
        <dbReference type="PROSITE" id="PS50206"/>
    </source>
</evidence>
<keyword evidence="4" id="KW-1185">Reference proteome</keyword>
<dbReference type="InterPro" id="IPR001763">
    <property type="entry name" value="Rhodanese-like_dom"/>
</dbReference>
<evidence type="ECO:0000313" key="4">
    <source>
        <dbReference type="Proteomes" id="UP001190700"/>
    </source>
</evidence>
<comment type="caution">
    <text evidence="3">The sequence shown here is derived from an EMBL/GenBank/DDBJ whole genome shotgun (WGS) entry which is preliminary data.</text>
</comment>
<keyword evidence="1" id="KW-1133">Transmembrane helix</keyword>
<evidence type="ECO:0000256" key="1">
    <source>
        <dbReference type="SAM" id="Phobius"/>
    </source>
</evidence>
<dbReference type="EMBL" id="LGRX02007474">
    <property type="protein sequence ID" value="KAK3274944.1"/>
    <property type="molecule type" value="Genomic_DNA"/>
</dbReference>
<dbReference type="GO" id="GO:0009507">
    <property type="term" value="C:chloroplast"/>
    <property type="evidence" value="ECO:0007669"/>
    <property type="project" value="TreeGrafter"/>
</dbReference>
<keyword evidence="1" id="KW-0472">Membrane</keyword>
<feature type="transmembrane region" description="Helical" evidence="1">
    <location>
        <begin position="86"/>
        <end position="108"/>
    </location>
</feature>
<dbReference type="InterPro" id="IPR036873">
    <property type="entry name" value="Rhodanese-like_dom_sf"/>
</dbReference>
<dbReference type="SUPFAM" id="SSF52821">
    <property type="entry name" value="Rhodanese/Cell cycle control phosphatase"/>
    <property type="match status" value="1"/>
</dbReference>
<dbReference type="PROSITE" id="PS50206">
    <property type="entry name" value="RHODANESE_3"/>
    <property type="match status" value="1"/>
</dbReference>
<sequence length="138" mass="15496">MQNTPIVVMCDSKYATMETAVGRDYGIRSRGLQAAYYLKKVGGYTNVRFLTGGFLGWKAAGLPVKQFSSADANPFGERNMSKMSQILFFLIFVTSFKTGAIFLPFIFLSEPGTLCDSYNLCELEEIRSIYVNTFKNMM</sequence>
<proteinExistence type="predicted"/>
<dbReference type="PANTHER" id="PTHR44920">
    <property type="entry name" value="RHODANESE-LIKE DOMAIN-CONTAINING PROTEIN 14, CHLOROPLASTIC-RELATED"/>
    <property type="match status" value="1"/>
</dbReference>
<evidence type="ECO:0000313" key="3">
    <source>
        <dbReference type="EMBL" id="KAK3274944.1"/>
    </source>
</evidence>
<accession>A0AAE0GBB1</accession>
<reference evidence="3 4" key="1">
    <citation type="journal article" date="2015" name="Genome Biol. Evol.">
        <title>Comparative Genomics of a Bacterivorous Green Alga Reveals Evolutionary Causalities and Consequences of Phago-Mixotrophic Mode of Nutrition.</title>
        <authorList>
            <person name="Burns J.A."/>
            <person name="Paasch A."/>
            <person name="Narechania A."/>
            <person name="Kim E."/>
        </authorList>
    </citation>
    <scope>NUCLEOTIDE SEQUENCE [LARGE SCALE GENOMIC DNA]</scope>
    <source>
        <strain evidence="3 4">PLY_AMNH</strain>
    </source>
</reference>
<feature type="domain" description="Rhodanese" evidence="2">
    <location>
        <begin position="2"/>
        <end position="66"/>
    </location>
</feature>
<dbReference type="CDD" id="cd00158">
    <property type="entry name" value="RHOD"/>
    <property type="match status" value="1"/>
</dbReference>
<keyword evidence="1" id="KW-0812">Transmembrane</keyword>
<dbReference type="Proteomes" id="UP001190700">
    <property type="component" value="Unassembled WGS sequence"/>
</dbReference>
<protein>
    <recommendedName>
        <fullName evidence="2">Rhodanese domain-containing protein</fullName>
    </recommendedName>
</protein>
<dbReference type="InterPro" id="IPR043186">
    <property type="entry name" value="Str14"/>
</dbReference>